<evidence type="ECO:0000256" key="5">
    <source>
        <dbReference type="SAM" id="Coils"/>
    </source>
</evidence>
<evidence type="ECO:0000256" key="4">
    <source>
        <dbReference type="PROSITE-ProRule" id="PRU01343"/>
    </source>
</evidence>
<accession>A0AAV9U9D1</accession>
<feature type="coiled-coil region" evidence="5">
    <location>
        <begin position="335"/>
        <end position="429"/>
    </location>
</feature>
<protein>
    <recommendedName>
        <fullName evidence="7">GRF-type domain-containing protein</fullName>
    </recommendedName>
</protein>
<feature type="compositionally biased region" description="Basic and acidic residues" evidence="6">
    <location>
        <begin position="152"/>
        <end position="175"/>
    </location>
</feature>
<name>A0AAV9U9D1_9PEZI</name>
<evidence type="ECO:0000256" key="3">
    <source>
        <dbReference type="ARBA" id="ARBA00022833"/>
    </source>
</evidence>
<dbReference type="Proteomes" id="UP001375240">
    <property type="component" value="Unassembled WGS sequence"/>
</dbReference>
<feature type="compositionally biased region" description="Basic and acidic residues" evidence="6">
    <location>
        <begin position="123"/>
        <end position="135"/>
    </location>
</feature>
<evidence type="ECO:0000256" key="1">
    <source>
        <dbReference type="ARBA" id="ARBA00022723"/>
    </source>
</evidence>
<dbReference type="PROSITE" id="PS51999">
    <property type="entry name" value="ZF_GRF"/>
    <property type="match status" value="1"/>
</dbReference>
<keyword evidence="9" id="KW-1185">Reference proteome</keyword>
<keyword evidence="2 4" id="KW-0863">Zinc-finger</keyword>
<dbReference type="EMBL" id="JAVHNQ010000011">
    <property type="protein sequence ID" value="KAK6336404.1"/>
    <property type="molecule type" value="Genomic_DNA"/>
</dbReference>
<reference evidence="8 9" key="1">
    <citation type="submission" date="2019-10" db="EMBL/GenBank/DDBJ databases">
        <authorList>
            <person name="Palmer J.M."/>
        </authorList>
    </citation>
    <scope>NUCLEOTIDE SEQUENCE [LARGE SCALE GENOMIC DNA]</scope>
    <source>
        <strain evidence="8 9">TWF696</strain>
    </source>
</reference>
<dbReference type="GO" id="GO:0008270">
    <property type="term" value="F:zinc ion binding"/>
    <property type="evidence" value="ECO:0007669"/>
    <property type="project" value="UniProtKB-KW"/>
</dbReference>
<evidence type="ECO:0000313" key="9">
    <source>
        <dbReference type="Proteomes" id="UP001375240"/>
    </source>
</evidence>
<keyword evidence="3" id="KW-0862">Zinc</keyword>
<sequence length="434" mass="48350">MTTVSPNRPSAISPSGHKNGIFVKNRWMCNCSPRLPAVNNKVRKQGNNSGRQFWACSKGSAGDQKSGCGFFLWREEAKIREQKALSSAGQPSNTATPSRKLHQKKISEFAGLHKPGKVANVKHNGDNADISKESKVVICLSDSTDTDDDPQPEPRNRKNKHSDEEKEKAEADAPRKAARTPKNTSPSKLKLLEESMASTTSFTSTSTIPDETPSSRLRKLDLSTPSSKARLQAEQQFDNITPVRRPVFGSYAKTPAPTALTDISGPCWSNIPPPSTAATTPEKPLSCADEIVDVRDAVFNVLKTAGVELGENERVTLDAILQRPMRKQKNYLKARDLIRSSLKKVKDQNDNLQSEIALLREKNAELAKDNDYLKHVQKTDKANLKSQRAEIEKIQKDKEELEVEFGERIEELEEENESLEERLGKLQKELDELN</sequence>
<comment type="caution">
    <text evidence="8">The sequence shown here is derived from an EMBL/GenBank/DDBJ whole genome shotgun (WGS) entry which is preliminary data.</text>
</comment>
<feature type="region of interest" description="Disordered" evidence="6">
    <location>
        <begin position="110"/>
        <end position="219"/>
    </location>
</feature>
<organism evidence="8 9">
    <name type="scientific">Orbilia brochopaga</name>
    <dbReference type="NCBI Taxonomy" id="3140254"/>
    <lineage>
        <taxon>Eukaryota</taxon>
        <taxon>Fungi</taxon>
        <taxon>Dikarya</taxon>
        <taxon>Ascomycota</taxon>
        <taxon>Pezizomycotina</taxon>
        <taxon>Orbiliomycetes</taxon>
        <taxon>Orbiliales</taxon>
        <taxon>Orbiliaceae</taxon>
        <taxon>Orbilia</taxon>
    </lineage>
</organism>
<proteinExistence type="predicted"/>
<gene>
    <name evidence="8" type="ORF">TWF696_001963</name>
</gene>
<keyword evidence="5" id="KW-0175">Coiled coil</keyword>
<dbReference type="Pfam" id="PF06839">
    <property type="entry name" value="Zn_ribbon_GRF"/>
    <property type="match status" value="1"/>
</dbReference>
<evidence type="ECO:0000313" key="8">
    <source>
        <dbReference type="EMBL" id="KAK6336404.1"/>
    </source>
</evidence>
<keyword evidence="1" id="KW-0479">Metal-binding</keyword>
<dbReference type="InterPro" id="IPR010666">
    <property type="entry name" value="Znf_GRF"/>
</dbReference>
<feature type="compositionally biased region" description="Low complexity" evidence="6">
    <location>
        <begin position="195"/>
        <end position="207"/>
    </location>
</feature>
<evidence type="ECO:0000256" key="2">
    <source>
        <dbReference type="ARBA" id="ARBA00022771"/>
    </source>
</evidence>
<feature type="domain" description="GRF-type" evidence="7">
    <location>
        <begin position="29"/>
        <end position="77"/>
    </location>
</feature>
<evidence type="ECO:0000256" key="6">
    <source>
        <dbReference type="SAM" id="MobiDB-lite"/>
    </source>
</evidence>
<evidence type="ECO:0000259" key="7">
    <source>
        <dbReference type="PROSITE" id="PS51999"/>
    </source>
</evidence>
<dbReference type="AlphaFoldDB" id="A0AAV9U9D1"/>